<keyword evidence="2" id="KW-1185">Reference proteome</keyword>
<protein>
    <recommendedName>
        <fullName evidence="3">Outer membrane protein beta-barrel domain-containing protein</fullName>
    </recommendedName>
</protein>
<sequence>MISKRFLLVGSLLLCSSSYGQEQDASLKLGIGPGGLIVGGEFIMKDTPAEGFGGYFSMHSKDEDDGAPGLTALGATFKLSQRFGPYEVYLSPGIGIVNYDFGDDDDLLIGPRLAIGLHAELDANLGLGFENQKLYSYMGEREGLLDDSFLLTVRFSM</sequence>
<evidence type="ECO:0000313" key="2">
    <source>
        <dbReference type="Proteomes" id="UP000192907"/>
    </source>
</evidence>
<evidence type="ECO:0000313" key="1">
    <source>
        <dbReference type="EMBL" id="SMF81194.1"/>
    </source>
</evidence>
<accession>A0A1Y6CPW4</accession>
<name>A0A1Y6CPW4_9BACT</name>
<dbReference type="RefSeq" id="WP_143478298.1">
    <property type="nucleotide sequence ID" value="NZ_FWZT01000036.1"/>
</dbReference>
<gene>
    <name evidence="1" type="ORF">SAMN06296036_13625</name>
</gene>
<dbReference type="EMBL" id="FWZT01000036">
    <property type="protein sequence ID" value="SMF81194.1"/>
    <property type="molecule type" value="Genomic_DNA"/>
</dbReference>
<proteinExistence type="predicted"/>
<organism evidence="1 2">
    <name type="scientific">Pseudobacteriovorax antillogorgiicola</name>
    <dbReference type="NCBI Taxonomy" id="1513793"/>
    <lineage>
        <taxon>Bacteria</taxon>
        <taxon>Pseudomonadati</taxon>
        <taxon>Bdellovibrionota</taxon>
        <taxon>Oligoflexia</taxon>
        <taxon>Oligoflexales</taxon>
        <taxon>Pseudobacteriovoracaceae</taxon>
        <taxon>Pseudobacteriovorax</taxon>
    </lineage>
</organism>
<evidence type="ECO:0008006" key="3">
    <source>
        <dbReference type="Google" id="ProtNLM"/>
    </source>
</evidence>
<dbReference type="AlphaFoldDB" id="A0A1Y6CPW4"/>
<reference evidence="2" key="1">
    <citation type="submission" date="2017-04" db="EMBL/GenBank/DDBJ databases">
        <authorList>
            <person name="Varghese N."/>
            <person name="Submissions S."/>
        </authorList>
    </citation>
    <scope>NUCLEOTIDE SEQUENCE [LARGE SCALE GENOMIC DNA]</scope>
    <source>
        <strain evidence="2">RKEM611</strain>
    </source>
</reference>
<dbReference type="Proteomes" id="UP000192907">
    <property type="component" value="Unassembled WGS sequence"/>
</dbReference>